<evidence type="ECO:0000256" key="7">
    <source>
        <dbReference type="PROSITE-ProRule" id="PRU00723"/>
    </source>
</evidence>
<dbReference type="PANTHER" id="PTHR24009">
    <property type="entry name" value="RNA-BINDING (RRM/RBD/RNP MOTIFS)"/>
    <property type="match status" value="1"/>
</dbReference>
<dbReference type="InterPro" id="IPR035979">
    <property type="entry name" value="RBD_domain_sf"/>
</dbReference>
<feature type="zinc finger region" description="C3H1-type" evidence="7">
    <location>
        <begin position="71"/>
        <end position="98"/>
    </location>
</feature>
<dbReference type="Pfam" id="PF00642">
    <property type="entry name" value="zf-CCCH"/>
    <property type="match status" value="1"/>
</dbReference>
<protein>
    <submittedName>
        <fullName evidence="11">Uncharacterized protein</fullName>
    </submittedName>
</protein>
<dbReference type="Pfam" id="PF00076">
    <property type="entry name" value="RRM_1"/>
    <property type="match status" value="1"/>
</dbReference>
<keyword evidence="4 6" id="KW-0694">RNA-binding</keyword>
<evidence type="ECO:0000256" key="1">
    <source>
        <dbReference type="ARBA" id="ARBA00022723"/>
    </source>
</evidence>
<keyword evidence="3 7" id="KW-0862">Zinc</keyword>
<evidence type="ECO:0000256" key="2">
    <source>
        <dbReference type="ARBA" id="ARBA00022771"/>
    </source>
</evidence>
<evidence type="ECO:0000256" key="6">
    <source>
        <dbReference type="PROSITE-ProRule" id="PRU00176"/>
    </source>
</evidence>
<feature type="compositionally biased region" description="Basic and acidic residues" evidence="8">
    <location>
        <begin position="545"/>
        <end position="554"/>
    </location>
</feature>
<dbReference type="Gene3D" id="4.10.1000.10">
    <property type="entry name" value="Zinc finger, CCCH-type"/>
    <property type="match status" value="1"/>
</dbReference>
<evidence type="ECO:0000256" key="3">
    <source>
        <dbReference type="ARBA" id="ARBA00022833"/>
    </source>
</evidence>
<reference evidence="11 12" key="1">
    <citation type="submission" date="2020-10" db="EMBL/GenBank/DDBJ databases">
        <title>The Coptis chinensis genome and diversification of protoberbering-type alkaloids.</title>
        <authorList>
            <person name="Wang B."/>
            <person name="Shu S."/>
            <person name="Song C."/>
            <person name="Liu Y."/>
        </authorList>
    </citation>
    <scope>NUCLEOTIDE SEQUENCE [LARGE SCALE GENOMIC DNA]</scope>
    <source>
        <strain evidence="11">HL-2020</strain>
        <tissue evidence="11">Leaf</tissue>
    </source>
</reference>
<dbReference type="Proteomes" id="UP000631114">
    <property type="component" value="Unassembled WGS sequence"/>
</dbReference>
<dbReference type="SMART" id="SM00360">
    <property type="entry name" value="RRM"/>
    <property type="match status" value="1"/>
</dbReference>
<keyword evidence="1 7" id="KW-0479">Metal-binding</keyword>
<dbReference type="GO" id="GO:0003677">
    <property type="term" value="F:DNA binding"/>
    <property type="evidence" value="ECO:0007669"/>
    <property type="project" value="UniProtKB-KW"/>
</dbReference>
<dbReference type="AlphaFoldDB" id="A0A835GYS8"/>
<sequence>MASTTMSKATTLMNFISKTPCLSSTKPQKTPTCFSPLRTLMLCSSTIHLLPIGVWDQHRRSLSVTDIGSDPFGWKPCLYYARGYCKNGTSCRFLHESPDSTAFGAEFDVMDQCHELLRSRSLKHCQHQQQRLTNASQLLASGSFPYTGSKCSNFLLQQQQNDTLRAAAGLMLDGDDLHHYGRSRIERSDFLSIPGGMANSASRQIYLTFPADSTFREEDVSNYFSIYGPVQDVRIPYQQKRMFGFVTFIYSETVKLILAKGNPHFVCDARVLVKPYKEKGKVPDRKQQQPMMELGDFSPSGITGHDHRDPFDLQFSMQMESSPRMYNTNELLMRRKLEQAELQQAMELHSRKLMGLHLFDGNKHHRRNLSTGTGSVPSPIHSHAYVNQNFMIPTSSPGQSSPMTQLDNCAVSCATSLSLSTIADNVSKPQAELDRGDNDAEENFKHGDNNTHVSVEHNLPDNPFASPTKSNADPSGMSFTSAAEVGQSISATLAPSSPSNNTSLISSLVLPATSTLDMASFKSCYLQMPRNAESNQDQGGGNVEGKVKNEAVIK</sequence>
<dbReference type="InterPro" id="IPR036855">
    <property type="entry name" value="Znf_CCCH_sf"/>
</dbReference>
<dbReference type="EMBL" id="JADFTS010000009">
    <property type="protein sequence ID" value="KAF9587668.1"/>
    <property type="molecule type" value="Genomic_DNA"/>
</dbReference>
<dbReference type="PROSITE" id="PS50103">
    <property type="entry name" value="ZF_C3H1"/>
    <property type="match status" value="1"/>
</dbReference>
<name>A0A835GYS8_9MAGN</name>
<accession>A0A835GYS8</accession>
<evidence type="ECO:0000313" key="11">
    <source>
        <dbReference type="EMBL" id="KAF9587668.1"/>
    </source>
</evidence>
<keyword evidence="2 7" id="KW-0863">Zinc-finger</keyword>
<keyword evidence="5" id="KW-0238">DNA-binding</keyword>
<feature type="domain" description="RRM" evidence="9">
    <location>
        <begin position="203"/>
        <end position="279"/>
    </location>
</feature>
<feature type="compositionally biased region" description="Polar residues" evidence="8">
    <location>
        <begin position="465"/>
        <end position="479"/>
    </location>
</feature>
<feature type="region of interest" description="Disordered" evidence="8">
    <location>
        <begin position="428"/>
        <end position="479"/>
    </location>
</feature>
<dbReference type="SMART" id="SM00356">
    <property type="entry name" value="ZnF_C3H1"/>
    <property type="match status" value="1"/>
</dbReference>
<evidence type="ECO:0000313" key="12">
    <source>
        <dbReference type="Proteomes" id="UP000631114"/>
    </source>
</evidence>
<dbReference type="SUPFAM" id="SSF90229">
    <property type="entry name" value="CCCH zinc finger"/>
    <property type="match status" value="1"/>
</dbReference>
<organism evidence="11 12">
    <name type="scientific">Coptis chinensis</name>
    <dbReference type="NCBI Taxonomy" id="261450"/>
    <lineage>
        <taxon>Eukaryota</taxon>
        <taxon>Viridiplantae</taxon>
        <taxon>Streptophyta</taxon>
        <taxon>Embryophyta</taxon>
        <taxon>Tracheophyta</taxon>
        <taxon>Spermatophyta</taxon>
        <taxon>Magnoliopsida</taxon>
        <taxon>Ranunculales</taxon>
        <taxon>Ranunculaceae</taxon>
        <taxon>Coptidoideae</taxon>
        <taxon>Coptis</taxon>
    </lineage>
</organism>
<comment type="caution">
    <text evidence="11">The sequence shown here is derived from an EMBL/GenBank/DDBJ whole genome shotgun (WGS) entry which is preliminary data.</text>
</comment>
<dbReference type="PROSITE" id="PS50102">
    <property type="entry name" value="RRM"/>
    <property type="match status" value="1"/>
</dbReference>
<dbReference type="InterPro" id="IPR034365">
    <property type="entry name" value="AtC3H46-like_RRM"/>
</dbReference>
<dbReference type="GO" id="GO:0008270">
    <property type="term" value="F:zinc ion binding"/>
    <property type="evidence" value="ECO:0007669"/>
    <property type="project" value="UniProtKB-KW"/>
</dbReference>
<dbReference type="GO" id="GO:0003723">
    <property type="term" value="F:RNA binding"/>
    <property type="evidence" value="ECO:0007669"/>
    <property type="project" value="UniProtKB-UniRule"/>
</dbReference>
<feature type="compositionally biased region" description="Basic and acidic residues" evidence="8">
    <location>
        <begin position="431"/>
        <end position="459"/>
    </location>
</feature>
<evidence type="ECO:0000256" key="8">
    <source>
        <dbReference type="SAM" id="MobiDB-lite"/>
    </source>
</evidence>
<dbReference type="FunFam" id="3.30.70.330:FF:000678">
    <property type="entry name" value="zinc finger CCCH domain-containing protein 53-like isoform X2"/>
    <property type="match status" value="1"/>
</dbReference>
<dbReference type="PANTHER" id="PTHR24009:SF3">
    <property type="entry name" value="RNA-BINDING (RRM_RBD_RNP MOTIFS) FAMILY PROTEIN-RELATED"/>
    <property type="match status" value="1"/>
</dbReference>
<keyword evidence="12" id="KW-1185">Reference proteome</keyword>
<evidence type="ECO:0000259" key="9">
    <source>
        <dbReference type="PROSITE" id="PS50102"/>
    </source>
</evidence>
<dbReference type="InterPro" id="IPR012677">
    <property type="entry name" value="Nucleotide-bd_a/b_plait_sf"/>
</dbReference>
<dbReference type="OrthoDB" id="1897736at2759"/>
<proteinExistence type="predicted"/>
<gene>
    <name evidence="11" type="ORF">IFM89_004500</name>
</gene>
<dbReference type="Gene3D" id="3.30.70.330">
    <property type="match status" value="1"/>
</dbReference>
<dbReference type="CDD" id="cd12458">
    <property type="entry name" value="RRM_AtC3H46_like"/>
    <property type="match status" value="1"/>
</dbReference>
<evidence type="ECO:0000256" key="4">
    <source>
        <dbReference type="ARBA" id="ARBA00022884"/>
    </source>
</evidence>
<evidence type="ECO:0000256" key="5">
    <source>
        <dbReference type="ARBA" id="ARBA00023125"/>
    </source>
</evidence>
<feature type="region of interest" description="Disordered" evidence="8">
    <location>
        <begin position="532"/>
        <end position="554"/>
    </location>
</feature>
<evidence type="ECO:0000259" key="10">
    <source>
        <dbReference type="PROSITE" id="PS50103"/>
    </source>
</evidence>
<dbReference type="InterPro" id="IPR000571">
    <property type="entry name" value="Znf_CCCH"/>
</dbReference>
<dbReference type="SUPFAM" id="SSF54928">
    <property type="entry name" value="RNA-binding domain, RBD"/>
    <property type="match status" value="1"/>
</dbReference>
<feature type="domain" description="C3H1-type" evidence="10">
    <location>
        <begin position="71"/>
        <end position="98"/>
    </location>
</feature>
<dbReference type="InterPro" id="IPR000504">
    <property type="entry name" value="RRM_dom"/>
</dbReference>